<evidence type="ECO:0000256" key="1">
    <source>
        <dbReference type="ARBA" id="ARBA00010748"/>
    </source>
</evidence>
<feature type="binding site" evidence="5">
    <location>
        <position position="79"/>
    </location>
    <ligand>
        <name>Zn(2+)</name>
        <dbReference type="ChEBI" id="CHEBI:29105"/>
    </ligand>
</feature>
<dbReference type="PANTHER" id="PTHR34535:SF3">
    <property type="entry name" value="HYDROGENASE MATURATION FACTOR HYPA"/>
    <property type="match status" value="1"/>
</dbReference>
<dbReference type="InterPro" id="IPR020538">
    <property type="entry name" value="Hydgase_Ni_incorp_HypA/HybF_CS"/>
</dbReference>
<dbReference type="HAMAP" id="MF_00213">
    <property type="entry name" value="HypA_HybF"/>
    <property type="match status" value="1"/>
</dbReference>
<dbReference type="PIRSF" id="PIRSF004761">
    <property type="entry name" value="Hydrgn_mat_HypA"/>
    <property type="match status" value="1"/>
</dbReference>
<keyword evidence="7" id="KW-1185">Reference proteome</keyword>
<protein>
    <recommendedName>
        <fullName evidence="5">Hydrogenase maturation factor HypA</fullName>
    </recommendedName>
</protein>
<evidence type="ECO:0000313" key="7">
    <source>
        <dbReference type="Proteomes" id="UP000186469"/>
    </source>
</evidence>
<dbReference type="PANTHER" id="PTHR34535">
    <property type="entry name" value="HYDROGENASE MATURATION FACTOR HYPA"/>
    <property type="match status" value="1"/>
</dbReference>
<evidence type="ECO:0000256" key="5">
    <source>
        <dbReference type="HAMAP-Rule" id="MF_00213"/>
    </source>
</evidence>
<name>A0A1M7S1G3_9BACT</name>
<dbReference type="GO" id="GO:0016151">
    <property type="term" value="F:nickel cation binding"/>
    <property type="evidence" value="ECO:0007669"/>
    <property type="project" value="UniProtKB-UniRule"/>
</dbReference>
<accession>A0A1M7S1G3</accession>
<dbReference type="Proteomes" id="UP000186469">
    <property type="component" value="Unassembled WGS sequence"/>
</dbReference>
<organism evidence="6 7">
    <name type="scientific">Desulfovibrio litoralis DSM 11393</name>
    <dbReference type="NCBI Taxonomy" id="1121455"/>
    <lineage>
        <taxon>Bacteria</taxon>
        <taxon>Pseudomonadati</taxon>
        <taxon>Thermodesulfobacteriota</taxon>
        <taxon>Desulfovibrionia</taxon>
        <taxon>Desulfovibrionales</taxon>
        <taxon>Desulfovibrionaceae</taxon>
        <taxon>Desulfovibrio</taxon>
    </lineage>
</organism>
<dbReference type="STRING" id="1121455.SAMN02745728_00441"/>
<feature type="binding site" evidence="5">
    <location>
        <position position="76"/>
    </location>
    <ligand>
        <name>Zn(2+)</name>
        <dbReference type="ChEBI" id="CHEBI:29105"/>
    </ligand>
</feature>
<sequence>MHELAIATPLLKIVLEELNKHSDNQNLEVKEIYINVGVLVDLEIKTLEACFKLLAENTKAQNALLTIEKQAMHGYCMECKKEVKTIKRSFSCPLCSKDKVEWKGGRELYISSITVKTCQ</sequence>
<dbReference type="OrthoDB" id="9800361at2"/>
<feature type="binding site" evidence="5">
    <location>
        <position position="2"/>
    </location>
    <ligand>
        <name>Ni(2+)</name>
        <dbReference type="ChEBI" id="CHEBI:49786"/>
    </ligand>
</feature>
<dbReference type="InterPro" id="IPR000688">
    <property type="entry name" value="HypA/HybF"/>
</dbReference>
<dbReference type="Gene3D" id="3.30.2320.80">
    <property type="match status" value="1"/>
</dbReference>
<comment type="similarity">
    <text evidence="1 5">Belongs to the HypA/HybF family.</text>
</comment>
<evidence type="ECO:0000256" key="3">
    <source>
        <dbReference type="ARBA" id="ARBA00022723"/>
    </source>
</evidence>
<feature type="binding site" evidence="5">
    <location>
        <position position="92"/>
    </location>
    <ligand>
        <name>Zn(2+)</name>
        <dbReference type="ChEBI" id="CHEBI:29105"/>
    </ligand>
</feature>
<comment type="function">
    <text evidence="5">Involved in the maturation of [NiFe] hydrogenases. Required for nickel insertion into the metal center of the hydrogenase.</text>
</comment>
<dbReference type="Pfam" id="PF01155">
    <property type="entry name" value="HypA"/>
    <property type="match status" value="1"/>
</dbReference>
<dbReference type="GO" id="GO:0051604">
    <property type="term" value="P:protein maturation"/>
    <property type="evidence" value="ECO:0007669"/>
    <property type="project" value="InterPro"/>
</dbReference>
<dbReference type="RefSeq" id="WP_072696032.1">
    <property type="nucleotide sequence ID" value="NZ_FRDI01000002.1"/>
</dbReference>
<reference evidence="6 7" key="1">
    <citation type="submission" date="2016-12" db="EMBL/GenBank/DDBJ databases">
        <authorList>
            <person name="Song W.-J."/>
            <person name="Kurnit D.M."/>
        </authorList>
    </citation>
    <scope>NUCLEOTIDE SEQUENCE [LARGE SCALE GENOMIC DNA]</scope>
    <source>
        <strain evidence="6 7">DSM 11393</strain>
    </source>
</reference>
<dbReference type="EMBL" id="FRDI01000002">
    <property type="protein sequence ID" value="SHN52250.1"/>
    <property type="molecule type" value="Genomic_DNA"/>
</dbReference>
<keyword evidence="2 5" id="KW-0533">Nickel</keyword>
<dbReference type="AlphaFoldDB" id="A0A1M7S1G3"/>
<dbReference type="PROSITE" id="PS01249">
    <property type="entry name" value="HYPA"/>
    <property type="match status" value="1"/>
</dbReference>
<dbReference type="GO" id="GO:0008270">
    <property type="term" value="F:zinc ion binding"/>
    <property type="evidence" value="ECO:0007669"/>
    <property type="project" value="UniProtKB-UniRule"/>
</dbReference>
<feature type="binding site" evidence="5">
    <location>
        <position position="95"/>
    </location>
    <ligand>
        <name>Zn(2+)</name>
        <dbReference type="ChEBI" id="CHEBI:29105"/>
    </ligand>
</feature>
<keyword evidence="4 5" id="KW-0862">Zinc</keyword>
<evidence type="ECO:0000256" key="2">
    <source>
        <dbReference type="ARBA" id="ARBA00022596"/>
    </source>
</evidence>
<evidence type="ECO:0000313" key="6">
    <source>
        <dbReference type="EMBL" id="SHN52250.1"/>
    </source>
</evidence>
<gene>
    <name evidence="5" type="primary">hypA</name>
    <name evidence="6" type="ORF">SAMN02745728_00441</name>
</gene>
<evidence type="ECO:0000256" key="4">
    <source>
        <dbReference type="ARBA" id="ARBA00022833"/>
    </source>
</evidence>
<keyword evidence="3 5" id="KW-0479">Metal-binding</keyword>
<proteinExistence type="inferred from homology"/>